<dbReference type="InterPro" id="IPR056924">
    <property type="entry name" value="SH3_Tf2-1"/>
</dbReference>
<dbReference type="InterPro" id="IPR016197">
    <property type="entry name" value="Chromo-like_dom_sf"/>
</dbReference>
<evidence type="ECO:0000259" key="12">
    <source>
        <dbReference type="PROSITE" id="PS50013"/>
    </source>
</evidence>
<dbReference type="InterPro" id="IPR041577">
    <property type="entry name" value="RT_RNaseH_2"/>
</dbReference>
<dbReference type="Pfam" id="PF24626">
    <property type="entry name" value="SH3_Tf2-1"/>
    <property type="match status" value="1"/>
</dbReference>
<dbReference type="Proteomes" id="UP000075243">
    <property type="component" value="Unassembled WGS sequence"/>
</dbReference>
<dbReference type="FunFam" id="1.10.340.70:FF:000001">
    <property type="entry name" value="Retrovirus-related Pol polyprotein from transposon gypsy-like Protein"/>
    <property type="match status" value="1"/>
</dbReference>
<keyword evidence="10" id="KW-0233">DNA recombination</keyword>
<evidence type="ECO:0000256" key="8">
    <source>
        <dbReference type="ARBA" id="ARBA00022932"/>
    </source>
</evidence>
<evidence type="ECO:0000256" key="4">
    <source>
        <dbReference type="ARBA" id="ARBA00022801"/>
    </source>
</evidence>
<proteinExistence type="predicted"/>
<dbReference type="GO" id="GO:0003677">
    <property type="term" value="F:DNA binding"/>
    <property type="evidence" value="ECO:0007669"/>
    <property type="project" value="UniProtKB-KW"/>
</dbReference>
<keyword evidence="1" id="KW-0645">Protease</keyword>
<keyword evidence="6" id="KW-0229">DNA integration</keyword>
<dbReference type="Gramene" id="C.cajan_30150.t">
    <property type="protein sequence ID" value="C.cajan_30150.t"/>
    <property type="gene ID" value="C.cajan_30150"/>
</dbReference>
<dbReference type="Pfam" id="PF17921">
    <property type="entry name" value="Integrase_H2C2"/>
    <property type="match status" value="1"/>
</dbReference>
<keyword evidence="11" id="KW-0511">Multifunctional enzyme</keyword>
<keyword evidence="8" id="KW-0239">DNA-directed DNA polymerase</keyword>
<name>A0A151RUW5_CAJCA</name>
<keyword evidence="15" id="KW-1185">Reference proteome</keyword>
<dbReference type="Gene3D" id="3.10.20.370">
    <property type="match status" value="1"/>
</dbReference>
<dbReference type="Gene3D" id="1.10.340.70">
    <property type="match status" value="1"/>
</dbReference>
<gene>
    <name evidence="14" type="ORF">KK1_032059</name>
</gene>
<dbReference type="InterPro" id="IPR000953">
    <property type="entry name" value="Chromo/chromo_shadow_dom"/>
</dbReference>
<dbReference type="GO" id="GO:0006310">
    <property type="term" value="P:DNA recombination"/>
    <property type="evidence" value="ECO:0007669"/>
    <property type="project" value="UniProtKB-KW"/>
</dbReference>
<dbReference type="Gene3D" id="2.40.50.40">
    <property type="match status" value="1"/>
</dbReference>
<evidence type="ECO:0000256" key="9">
    <source>
        <dbReference type="ARBA" id="ARBA00023125"/>
    </source>
</evidence>
<protein>
    <submittedName>
        <fullName evidence="14">Retrovirus-related Pol polyprotein from transposon 297 family</fullName>
    </submittedName>
</protein>
<keyword evidence="5" id="KW-0460">Magnesium</keyword>
<dbReference type="FunFam" id="3.30.70.270:FF:000020">
    <property type="entry name" value="Transposon Tf2-6 polyprotein-like Protein"/>
    <property type="match status" value="1"/>
</dbReference>
<dbReference type="CDD" id="cd09274">
    <property type="entry name" value="RNase_HI_RT_Ty3"/>
    <property type="match status" value="1"/>
</dbReference>
<dbReference type="PROSITE" id="PS50994">
    <property type="entry name" value="INTEGRASE"/>
    <property type="match status" value="1"/>
</dbReference>
<dbReference type="Gene3D" id="3.30.70.270">
    <property type="match status" value="2"/>
</dbReference>
<dbReference type="GO" id="GO:0015074">
    <property type="term" value="P:DNA integration"/>
    <property type="evidence" value="ECO:0007669"/>
    <property type="project" value="UniProtKB-KW"/>
</dbReference>
<dbReference type="InterPro" id="IPR043502">
    <property type="entry name" value="DNA/RNA_pol_sf"/>
</dbReference>
<evidence type="ECO:0000256" key="7">
    <source>
        <dbReference type="ARBA" id="ARBA00022918"/>
    </source>
</evidence>
<dbReference type="GO" id="GO:0003964">
    <property type="term" value="F:RNA-directed DNA polymerase activity"/>
    <property type="evidence" value="ECO:0007669"/>
    <property type="project" value="UniProtKB-KW"/>
</dbReference>
<keyword evidence="4" id="KW-0378">Hydrolase</keyword>
<evidence type="ECO:0000313" key="15">
    <source>
        <dbReference type="Proteomes" id="UP000075243"/>
    </source>
</evidence>
<evidence type="ECO:0000256" key="5">
    <source>
        <dbReference type="ARBA" id="ARBA00022842"/>
    </source>
</evidence>
<dbReference type="InterPro" id="IPR001584">
    <property type="entry name" value="Integrase_cat-core"/>
</dbReference>
<dbReference type="SUPFAM" id="SSF56672">
    <property type="entry name" value="DNA/RNA polymerases"/>
    <property type="match status" value="1"/>
</dbReference>
<dbReference type="PROSITE" id="PS50013">
    <property type="entry name" value="CHROMO_2"/>
    <property type="match status" value="1"/>
</dbReference>
<accession>A0A151RUW5</accession>
<dbReference type="InterPro" id="IPR012337">
    <property type="entry name" value="RNaseH-like_sf"/>
</dbReference>
<dbReference type="GO" id="GO:0006508">
    <property type="term" value="P:proteolysis"/>
    <property type="evidence" value="ECO:0007669"/>
    <property type="project" value="UniProtKB-KW"/>
</dbReference>
<keyword evidence="9" id="KW-0238">DNA-binding</keyword>
<dbReference type="InterPro" id="IPR043128">
    <property type="entry name" value="Rev_trsase/Diguanyl_cyclase"/>
</dbReference>
<dbReference type="PANTHER" id="PTHR37984">
    <property type="entry name" value="PROTEIN CBG26694"/>
    <property type="match status" value="1"/>
</dbReference>
<dbReference type="Gene3D" id="3.30.420.10">
    <property type="entry name" value="Ribonuclease H-like superfamily/Ribonuclease H"/>
    <property type="match status" value="1"/>
</dbReference>
<dbReference type="GO" id="GO:0004190">
    <property type="term" value="F:aspartic-type endopeptidase activity"/>
    <property type="evidence" value="ECO:0007669"/>
    <property type="project" value="UniProtKB-KW"/>
</dbReference>
<evidence type="ECO:0000256" key="2">
    <source>
        <dbReference type="ARBA" id="ARBA00022723"/>
    </source>
</evidence>
<dbReference type="InterPro" id="IPR050951">
    <property type="entry name" value="Retrovirus_Pol_polyprotein"/>
</dbReference>
<dbReference type="InterPro" id="IPR036397">
    <property type="entry name" value="RNaseH_sf"/>
</dbReference>
<keyword evidence="7" id="KW-0695">RNA-directed DNA polymerase</keyword>
<dbReference type="InterPro" id="IPR041588">
    <property type="entry name" value="Integrase_H2C2"/>
</dbReference>
<organism evidence="14 15">
    <name type="scientific">Cajanus cajan</name>
    <name type="common">Pigeon pea</name>
    <name type="synonym">Cajanus indicus</name>
    <dbReference type="NCBI Taxonomy" id="3821"/>
    <lineage>
        <taxon>Eukaryota</taxon>
        <taxon>Viridiplantae</taxon>
        <taxon>Streptophyta</taxon>
        <taxon>Embryophyta</taxon>
        <taxon>Tracheophyta</taxon>
        <taxon>Spermatophyta</taxon>
        <taxon>Magnoliopsida</taxon>
        <taxon>eudicotyledons</taxon>
        <taxon>Gunneridae</taxon>
        <taxon>Pentapetalae</taxon>
        <taxon>rosids</taxon>
        <taxon>fabids</taxon>
        <taxon>Fabales</taxon>
        <taxon>Fabaceae</taxon>
        <taxon>Papilionoideae</taxon>
        <taxon>50 kb inversion clade</taxon>
        <taxon>NPAAA clade</taxon>
        <taxon>indigoferoid/millettioid clade</taxon>
        <taxon>Phaseoleae</taxon>
        <taxon>Cajanus</taxon>
    </lineage>
</organism>
<dbReference type="Pfam" id="PF17919">
    <property type="entry name" value="RT_RNaseH_2"/>
    <property type="match status" value="1"/>
</dbReference>
<dbReference type="AlphaFoldDB" id="A0A151RUW5"/>
<evidence type="ECO:0000259" key="13">
    <source>
        <dbReference type="PROSITE" id="PS50994"/>
    </source>
</evidence>
<dbReference type="GO" id="GO:0003887">
    <property type="term" value="F:DNA-directed DNA polymerase activity"/>
    <property type="evidence" value="ECO:0007669"/>
    <property type="project" value="UniProtKB-KW"/>
</dbReference>
<reference evidence="14" key="1">
    <citation type="journal article" date="2012" name="Nat. Biotechnol.">
        <title>Draft genome sequence of pigeonpea (Cajanus cajan), an orphan legume crop of resource-poor farmers.</title>
        <authorList>
            <person name="Varshney R.K."/>
            <person name="Chen W."/>
            <person name="Li Y."/>
            <person name="Bharti A.K."/>
            <person name="Saxena R.K."/>
            <person name="Schlueter J.A."/>
            <person name="Donoghue M.T."/>
            <person name="Azam S."/>
            <person name="Fan G."/>
            <person name="Whaley A.M."/>
            <person name="Farmer A.D."/>
            <person name="Sheridan J."/>
            <person name="Iwata A."/>
            <person name="Tuteja R."/>
            <person name="Penmetsa R.V."/>
            <person name="Wu W."/>
            <person name="Upadhyaya H.D."/>
            <person name="Yang S.P."/>
            <person name="Shah T."/>
            <person name="Saxena K.B."/>
            <person name="Michael T."/>
            <person name="McCombie W.R."/>
            <person name="Yang B."/>
            <person name="Zhang G."/>
            <person name="Yang H."/>
            <person name="Wang J."/>
            <person name="Spillane C."/>
            <person name="Cook D.R."/>
            <person name="May G.D."/>
            <person name="Xu X."/>
            <person name="Jackson S.A."/>
        </authorList>
    </citation>
    <scope>NUCLEOTIDE SEQUENCE [LARGE SCALE GENOMIC DNA]</scope>
</reference>
<dbReference type="SUPFAM" id="SSF53098">
    <property type="entry name" value="Ribonuclease H-like"/>
    <property type="match status" value="1"/>
</dbReference>
<keyword evidence="8" id="KW-0548">Nucleotidyltransferase</keyword>
<feature type="domain" description="Integrase catalytic" evidence="13">
    <location>
        <begin position="303"/>
        <end position="375"/>
    </location>
</feature>
<sequence>MCVDYRALNKATIPDKFPIPVIEELLDELHGASFFSKLDLKSGYNMRGVSGFLGLTGYYRKFIRDYGKVARSLTDLTKKDGFGWNEQAQRAFEELKKKVTTVPILVLPNFEKEFELECDASGMGIGAILMQERIPVAYFSKALEEKNLAKSAYEKELMAVALAIQHWRPYLLGRKFKVYSDQKNDKWKKVIDDLKHGRETYPDFTYDHGVLLFKGRVVISRKSVWIPQMLKEFHETPVGGHSGFYRTYRRMATNLYWQGMKEDICKFVQGCDVCQRQKYLTTAPGGLLQPLPVPNQMWKHPYTARTIVEVFVKEVVRLHGIPNSVISDRDPLFMSLFWKEFFRVQGTTLRMSTAYHPQSNGQTEVVNRCLETYLRCFITDQPKEWIYGHPPPMIIKSVPGEVRVEAVLRELQDRDEALRQLKVHLVRAQEWMKKQTDKHRIERSFKQGDMVFLKLKQHRQHPVVARISPNFSARYYGPFELIERIGEVAYRLKLPPESKIHPLFHVSLLKKAIGNYKAESGLPMGLEDDRAELMQPELVLASHSLMKGEDKMNQWLVQWKGKTAEEATWEDEIAIRSQFPELSLEDKTVLQEGGIDRVQDVHGPLDSLAHYDNKAPKWKVYTRRKKRGVE</sequence>
<evidence type="ECO:0000256" key="3">
    <source>
        <dbReference type="ARBA" id="ARBA00022750"/>
    </source>
</evidence>
<evidence type="ECO:0000256" key="11">
    <source>
        <dbReference type="ARBA" id="ARBA00023268"/>
    </source>
</evidence>
<dbReference type="GO" id="GO:0046872">
    <property type="term" value="F:metal ion binding"/>
    <property type="evidence" value="ECO:0007669"/>
    <property type="project" value="UniProtKB-KW"/>
</dbReference>
<dbReference type="PANTHER" id="PTHR37984:SF5">
    <property type="entry name" value="PROTEIN NYNRIN-LIKE"/>
    <property type="match status" value="1"/>
</dbReference>
<evidence type="ECO:0000256" key="6">
    <source>
        <dbReference type="ARBA" id="ARBA00022908"/>
    </source>
</evidence>
<keyword evidence="2" id="KW-0479">Metal-binding</keyword>
<dbReference type="EMBL" id="KQ483561">
    <property type="protein sequence ID" value="KYP46337.1"/>
    <property type="molecule type" value="Genomic_DNA"/>
</dbReference>
<dbReference type="SUPFAM" id="SSF54160">
    <property type="entry name" value="Chromo domain-like"/>
    <property type="match status" value="1"/>
</dbReference>
<keyword evidence="8" id="KW-0808">Transferase</keyword>
<evidence type="ECO:0000256" key="1">
    <source>
        <dbReference type="ARBA" id="ARBA00022670"/>
    </source>
</evidence>
<dbReference type="Gene3D" id="3.10.10.10">
    <property type="entry name" value="HIV Type 1 Reverse Transcriptase, subunit A, domain 1"/>
    <property type="match status" value="1"/>
</dbReference>
<evidence type="ECO:0000256" key="10">
    <source>
        <dbReference type="ARBA" id="ARBA00023172"/>
    </source>
</evidence>
<keyword evidence="3" id="KW-0064">Aspartyl protease</keyword>
<feature type="domain" description="Chromo" evidence="12">
    <location>
        <begin position="534"/>
        <end position="582"/>
    </location>
</feature>
<evidence type="ECO:0000313" key="14">
    <source>
        <dbReference type="EMBL" id="KYP46337.1"/>
    </source>
</evidence>